<protein>
    <submittedName>
        <fullName evidence="1">Uncharacterized protein</fullName>
    </submittedName>
</protein>
<dbReference type="RefSeq" id="WP_011274496.1">
    <property type="nucleotide sequence ID" value="NZ_CAJCGC010000039.1"/>
</dbReference>
<proteinExistence type="predicted"/>
<accession>A0A023UF01</accession>
<organism evidence="1">
    <name type="scientific">Staphylococcus haemolyticus</name>
    <dbReference type="NCBI Taxonomy" id="1283"/>
    <lineage>
        <taxon>Bacteria</taxon>
        <taxon>Bacillati</taxon>
        <taxon>Bacillota</taxon>
        <taxon>Bacilli</taxon>
        <taxon>Bacillales</taxon>
        <taxon>Staphylococcaceae</taxon>
        <taxon>Staphylococcus</taxon>
    </lineage>
</organism>
<reference evidence="1" key="1">
    <citation type="submission" date="2013-03" db="EMBL/GenBank/DDBJ databases">
        <authorList>
            <person name="Borui P."/>
            <person name="Yunsong Y."/>
        </authorList>
    </citation>
    <scope>NUCLEOTIDE SEQUENCE</scope>
    <source>
        <strain evidence="1">SH32</strain>
    </source>
</reference>
<dbReference type="EMBL" id="KF006347">
    <property type="protein sequence ID" value="AHX99879.1"/>
    <property type="molecule type" value="Genomic_DNA"/>
</dbReference>
<dbReference type="AlphaFoldDB" id="A0A023UF01"/>
<evidence type="ECO:0000313" key="1">
    <source>
        <dbReference type="EMBL" id="AHX99879.1"/>
    </source>
</evidence>
<gene>
    <name evidence="1" type="ORF">SHP0170</name>
</gene>
<dbReference type="PATRIC" id="fig|1283.483.peg.2147"/>
<reference evidence="1" key="2">
    <citation type="journal article" date="2014" name="PLoS ONE">
        <title>Characterization of the staphylococcal cassette chromosome composite island of Staphylococcus haemolyticus SH32, a methicillin-resistant clinical isolate from China.</title>
        <authorList>
            <person name="Yu D."/>
            <person name="Pi B."/>
            <person name="Chen Y."/>
            <person name="Wang Y."/>
            <person name="Ruan Z."/>
            <person name="Otto M."/>
            <person name="Yu Y."/>
        </authorList>
    </citation>
    <scope>NUCLEOTIDE SEQUENCE</scope>
    <source>
        <strain evidence="1">SH32</strain>
    </source>
</reference>
<sequence length="95" mass="10286">MIDIQIQKSELIDVIENIVKENVYVESDDACEFLATEIVNGLEELNSDETQANNLLGLNSELQHEVDESNDAIKVTLSAAGSASSSSQFVNKGAE</sequence>
<name>A0A023UF01_STAHA</name>